<keyword evidence="2" id="KW-1185">Reference proteome</keyword>
<protein>
    <submittedName>
        <fullName evidence="1">Uncharacterized protein</fullName>
    </submittedName>
</protein>
<name>A0AAX3M7Q5_9BACL</name>
<proteinExistence type="predicted"/>
<accession>A0AAX3M7Q5</accession>
<dbReference type="RefSeq" id="WP_273615648.1">
    <property type="nucleotide sequence ID" value="NZ_CP117416.1"/>
</dbReference>
<dbReference type="EMBL" id="CP117416">
    <property type="protein sequence ID" value="WCT57441.1"/>
    <property type="molecule type" value="Genomic_DNA"/>
</dbReference>
<reference evidence="1 2" key="1">
    <citation type="submission" date="2023-02" db="EMBL/GenBank/DDBJ databases">
        <title>Genome sequence of Paenibacillus kyungheensis KACC 18744.</title>
        <authorList>
            <person name="Kim S."/>
            <person name="Heo J."/>
            <person name="Kwon S.-W."/>
        </authorList>
    </citation>
    <scope>NUCLEOTIDE SEQUENCE [LARGE SCALE GENOMIC DNA]</scope>
    <source>
        <strain evidence="1 2">KACC 18744</strain>
    </source>
</reference>
<evidence type="ECO:0000313" key="2">
    <source>
        <dbReference type="Proteomes" id="UP001220509"/>
    </source>
</evidence>
<gene>
    <name evidence="1" type="ORF">PQ456_08025</name>
</gene>
<evidence type="ECO:0000313" key="1">
    <source>
        <dbReference type="EMBL" id="WCT57441.1"/>
    </source>
</evidence>
<dbReference type="KEGG" id="pka:PQ456_08025"/>
<sequence>MISIDRTFAIKLSVMIRSQLIDYQYYYPFCDAIIEKNDKTPYWIIELSMTKDPEIAGGIALLYASLDACEEFDIHYKCNLYIACLYVKYVEGHLSWSSFLVKAGMYTDGMPYANENYDYFFNKLNVLEKNKHHTLLLEQQKQEIFSIFEKEINKISTQLEFLKIYYKPYLSEHNET</sequence>
<dbReference type="AlphaFoldDB" id="A0AAX3M7Q5"/>
<organism evidence="1 2">
    <name type="scientific">Paenibacillus kyungheensis</name>
    <dbReference type="NCBI Taxonomy" id="1452732"/>
    <lineage>
        <taxon>Bacteria</taxon>
        <taxon>Bacillati</taxon>
        <taxon>Bacillota</taxon>
        <taxon>Bacilli</taxon>
        <taxon>Bacillales</taxon>
        <taxon>Paenibacillaceae</taxon>
        <taxon>Paenibacillus</taxon>
    </lineage>
</organism>
<dbReference type="Proteomes" id="UP001220509">
    <property type="component" value="Chromosome"/>
</dbReference>